<feature type="transmembrane region" description="Helical" evidence="1">
    <location>
        <begin position="98"/>
        <end position="117"/>
    </location>
</feature>
<keyword evidence="1" id="KW-0812">Transmembrane</keyword>
<evidence type="ECO:0000313" key="3">
    <source>
        <dbReference type="Proteomes" id="UP001501510"/>
    </source>
</evidence>
<feature type="transmembrane region" description="Helical" evidence="1">
    <location>
        <begin position="124"/>
        <end position="143"/>
    </location>
</feature>
<accession>A0ABP3UIB1</accession>
<organism evidence="2 3">
    <name type="scientific">Clostridium oceanicum</name>
    <dbReference type="NCBI Taxonomy" id="1543"/>
    <lineage>
        <taxon>Bacteria</taxon>
        <taxon>Bacillati</taxon>
        <taxon>Bacillota</taxon>
        <taxon>Clostridia</taxon>
        <taxon>Eubacteriales</taxon>
        <taxon>Clostridiaceae</taxon>
        <taxon>Clostridium</taxon>
    </lineage>
</organism>
<keyword evidence="3" id="KW-1185">Reference proteome</keyword>
<dbReference type="Proteomes" id="UP001501510">
    <property type="component" value="Unassembled WGS sequence"/>
</dbReference>
<feature type="transmembrane region" description="Helical" evidence="1">
    <location>
        <begin position="163"/>
        <end position="182"/>
    </location>
</feature>
<feature type="transmembrane region" description="Helical" evidence="1">
    <location>
        <begin position="44"/>
        <end position="62"/>
    </location>
</feature>
<gene>
    <name evidence="2" type="ORF">GCM10008906_01250</name>
</gene>
<comment type="caution">
    <text evidence="2">The sequence shown here is derived from an EMBL/GenBank/DDBJ whole genome shotgun (WGS) entry which is preliminary data.</text>
</comment>
<keyword evidence="1" id="KW-0472">Membrane</keyword>
<reference evidence="3" key="1">
    <citation type="journal article" date="2019" name="Int. J. Syst. Evol. Microbiol.">
        <title>The Global Catalogue of Microorganisms (GCM) 10K type strain sequencing project: providing services to taxonomists for standard genome sequencing and annotation.</title>
        <authorList>
            <consortium name="The Broad Institute Genomics Platform"/>
            <consortium name="The Broad Institute Genome Sequencing Center for Infectious Disease"/>
            <person name="Wu L."/>
            <person name="Ma J."/>
        </authorList>
    </citation>
    <scope>NUCLEOTIDE SEQUENCE [LARGE SCALE GENOMIC DNA]</scope>
    <source>
        <strain evidence="3">JCM 1407</strain>
    </source>
</reference>
<feature type="transmembrane region" description="Helical" evidence="1">
    <location>
        <begin position="7"/>
        <end position="24"/>
    </location>
</feature>
<name>A0ABP3UIB1_9CLOT</name>
<dbReference type="EMBL" id="BAAACG010000001">
    <property type="protein sequence ID" value="GAA0732067.1"/>
    <property type="molecule type" value="Genomic_DNA"/>
</dbReference>
<protein>
    <submittedName>
        <fullName evidence="2">Uncharacterized protein</fullName>
    </submittedName>
</protein>
<feature type="transmembrane region" description="Helical" evidence="1">
    <location>
        <begin position="69"/>
        <end position="86"/>
    </location>
</feature>
<evidence type="ECO:0000256" key="1">
    <source>
        <dbReference type="SAM" id="Phobius"/>
    </source>
</evidence>
<keyword evidence="1" id="KW-1133">Transmembrane helix</keyword>
<dbReference type="RefSeq" id="WP_343757779.1">
    <property type="nucleotide sequence ID" value="NZ_BAAACG010000001.1"/>
</dbReference>
<evidence type="ECO:0000313" key="2">
    <source>
        <dbReference type="EMBL" id="GAA0732067.1"/>
    </source>
</evidence>
<sequence>MIKKSNIFYLMLLILIILLDIVDFKDSWMQFIVFKSQSQIGEIVSQGSEILALFFISIAILFKNNKKLFLIGSICGLLGNSFNLIIDIKNKFLTFNNISLRISLIIFYIGLIILILTYKKTSKVFKILIINLSFLIGFLGILMTSLNEIKSSIFDNNLINIHSMYGASLTILFILSWIYLNFRCRHK</sequence>
<proteinExistence type="predicted"/>